<evidence type="ECO:0000256" key="3">
    <source>
        <dbReference type="ARBA" id="ARBA00010037"/>
    </source>
</evidence>
<evidence type="ECO:0000256" key="5">
    <source>
        <dbReference type="ARBA" id="ARBA00022723"/>
    </source>
</evidence>
<evidence type="ECO:0000256" key="6">
    <source>
        <dbReference type="ARBA" id="ARBA00022833"/>
    </source>
</evidence>
<comment type="caution">
    <text evidence="8">The sequence shown here is derived from an EMBL/GenBank/DDBJ whole genome shotgun (WGS) entry which is preliminary data.</text>
</comment>
<comment type="cofactor">
    <cofactor evidence="2">
        <name>Zn(2+)</name>
        <dbReference type="ChEBI" id="CHEBI:29105"/>
    </cofactor>
</comment>
<organism evidence="8 9">
    <name type="scientific">Saccharothrix hoggarensis</name>
    <dbReference type="NCBI Taxonomy" id="913853"/>
    <lineage>
        <taxon>Bacteria</taxon>
        <taxon>Bacillati</taxon>
        <taxon>Actinomycetota</taxon>
        <taxon>Actinomycetes</taxon>
        <taxon>Pseudonocardiales</taxon>
        <taxon>Pseudonocardiaceae</taxon>
        <taxon>Saccharothrix</taxon>
    </lineage>
</organism>
<dbReference type="EMBL" id="JBHTLK010000151">
    <property type="protein sequence ID" value="MFD1150300.1"/>
    <property type="molecule type" value="Genomic_DNA"/>
</dbReference>
<feature type="domain" description="Class II aldolase/adducin N-terminal" evidence="7">
    <location>
        <begin position="9"/>
        <end position="188"/>
    </location>
</feature>
<dbReference type="SUPFAM" id="SSF53639">
    <property type="entry name" value="AraD/HMP-PK domain-like"/>
    <property type="match status" value="1"/>
</dbReference>
<comment type="catalytic activity">
    <reaction evidence="1">
        <text>L-ribulose 5-phosphate = D-xylulose 5-phosphate</text>
        <dbReference type="Rhea" id="RHEA:22368"/>
        <dbReference type="ChEBI" id="CHEBI:57737"/>
        <dbReference type="ChEBI" id="CHEBI:58226"/>
        <dbReference type="EC" id="5.1.3.4"/>
    </reaction>
</comment>
<evidence type="ECO:0000313" key="9">
    <source>
        <dbReference type="Proteomes" id="UP001597168"/>
    </source>
</evidence>
<proteinExistence type="inferred from homology"/>
<dbReference type="RefSeq" id="WP_380726272.1">
    <property type="nucleotide sequence ID" value="NZ_JBHTLK010000151.1"/>
</dbReference>
<dbReference type="InterPro" id="IPR050197">
    <property type="entry name" value="Aldolase_class_II_sugar_metab"/>
</dbReference>
<dbReference type="InterPro" id="IPR036409">
    <property type="entry name" value="Aldolase_II/adducin_N_sf"/>
</dbReference>
<dbReference type="SMART" id="SM01007">
    <property type="entry name" value="Aldolase_II"/>
    <property type="match status" value="1"/>
</dbReference>
<evidence type="ECO:0000259" key="7">
    <source>
        <dbReference type="SMART" id="SM01007"/>
    </source>
</evidence>
<protein>
    <recommendedName>
        <fullName evidence="4">L-ribulose-5-phosphate 4-epimerase</fullName>
        <ecNumber evidence="4">5.1.3.4</ecNumber>
    </recommendedName>
</protein>
<dbReference type="NCBIfam" id="NF005123">
    <property type="entry name" value="PRK06557.1"/>
    <property type="match status" value="1"/>
</dbReference>
<accession>A0ABW3R0I3</accession>
<keyword evidence="6" id="KW-0862">Zinc</keyword>
<evidence type="ECO:0000313" key="8">
    <source>
        <dbReference type="EMBL" id="MFD1150300.1"/>
    </source>
</evidence>
<dbReference type="InterPro" id="IPR001303">
    <property type="entry name" value="Aldolase_II/adducin_N"/>
</dbReference>
<name>A0ABW3R0I3_9PSEU</name>
<comment type="similarity">
    <text evidence="3">Belongs to the aldolase class II family. AraD/FucA subfamily.</text>
</comment>
<dbReference type="PANTHER" id="PTHR22789">
    <property type="entry name" value="FUCULOSE PHOSPHATE ALDOLASE"/>
    <property type="match status" value="1"/>
</dbReference>
<dbReference type="Proteomes" id="UP001597168">
    <property type="component" value="Unassembled WGS sequence"/>
</dbReference>
<dbReference type="Pfam" id="PF00596">
    <property type="entry name" value="Aldolase_II"/>
    <property type="match status" value="1"/>
</dbReference>
<dbReference type="EC" id="5.1.3.4" evidence="4"/>
<keyword evidence="5" id="KW-0479">Metal-binding</keyword>
<keyword evidence="9" id="KW-1185">Reference proteome</keyword>
<dbReference type="PANTHER" id="PTHR22789:SF8">
    <property type="entry name" value="L-RIBULOSE-5-PHOSPHATE 4-EPIMERASE SGBE"/>
    <property type="match status" value="1"/>
</dbReference>
<evidence type="ECO:0000256" key="2">
    <source>
        <dbReference type="ARBA" id="ARBA00001947"/>
    </source>
</evidence>
<evidence type="ECO:0000256" key="1">
    <source>
        <dbReference type="ARBA" id="ARBA00001726"/>
    </source>
</evidence>
<dbReference type="Gene3D" id="3.40.225.10">
    <property type="entry name" value="Class II aldolase/adducin N-terminal domain"/>
    <property type="match status" value="1"/>
</dbReference>
<sequence>MSAVSDLRRTVAELHRELTRYELVIWTAGNVSARVPGQDLMVIKPSGVSYDHLTPEAMVVTDLHGNLVEGDYSPSSDTAAHAYVYRHMPEVNGVVHTHSPYATAWAARGEPIPCVLTMIADEFGGDIPVGPFALIGDDSIGQGIVETLRESRSPAVLMRNHGPFTVGKDARSAVKAAVMLEDVARTVHFAHQLGTPKPIEQHHIDSLHARYQNVYGQ</sequence>
<evidence type="ECO:0000256" key="4">
    <source>
        <dbReference type="ARBA" id="ARBA00013186"/>
    </source>
</evidence>
<gene>
    <name evidence="8" type="ORF">ACFQ3T_24470</name>
</gene>
<reference evidence="9" key="1">
    <citation type="journal article" date="2019" name="Int. J. Syst. Evol. Microbiol.">
        <title>The Global Catalogue of Microorganisms (GCM) 10K type strain sequencing project: providing services to taxonomists for standard genome sequencing and annotation.</title>
        <authorList>
            <consortium name="The Broad Institute Genomics Platform"/>
            <consortium name="The Broad Institute Genome Sequencing Center for Infectious Disease"/>
            <person name="Wu L."/>
            <person name="Ma J."/>
        </authorList>
    </citation>
    <scope>NUCLEOTIDE SEQUENCE [LARGE SCALE GENOMIC DNA]</scope>
    <source>
        <strain evidence="9">CCUG 60214</strain>
    </source>
</reference>